<dbReference type="SUPFAM" id="SSF52540">
    <property type="entry name" value="P-loop containing nucleoside triphosphate hydrolases"/>
    <property type="match status" value="1"/>
</dbReference>
<dbReference type="Proteomes" id="UP000749040">
    <property type="component" value="Unassembled WGS sequence"/>
</dbReference>
<dbReference type="SUPFAM" id="SSF46894">
    <property type="entry name" value="C-terminal effector domain of the bipartite response regulators"/>
    <property type="match status" value="1"/>
</dbReference>
<dbReference type="Pfam" id="PF00196">
    <property type="entry name" value="GerE"/>
    <property type="match status" value="1"/>
</dbReference>
<protein>
    <recommendedName>
        <fullName evidence="1">HTH luxR-type domain-containing protein</fullName>
    </recommendedName>
</protein>
<comment type="caution">
    <text evidence="2">The sequence shown here is derived from an EMBL/GenBank/DDBJ whole genome shotgun (WGS) entry which is preliminary data.</text>
</comment>
<keyword evidence="3" id="KW-1185">Reference proteome</keyword>
<dbReference type="Gene3D" id="1.10.10.10">
    <property type="entry name" value="Winged helix-like DNA-binding domain superfamily/Winged helix DNA-binding domain"/>
    <property type="match status" value="1"/>
</dbReference>
<feature type="domain" description="HTH luxR-type" evidence="1">
    <location>
        <begin position="693"/>
        <end position="758"/>
    </location>
</feature>
<name>A0ABS2U2V2_9ACTN</name>
<reference evidence="2 3" key="1">
    <citation type="submission" date="2021-01" db="EMBL/GenBank/DDBJ databases">
        <title>Streptomyces acididurans sp. nov., isolated from a peat swamp forest soil.</title>
        <authorList>
            <person name="Chantavorakit T."/>
            <person name="Duangmal K."/>
        </authorList>
    </citation>
    <scope>NUCLEOTIDE SEQUENCE [LARGE SCALE GENOMIC DNA]</scope>
    <source>
        <strain evidence="2 3">KK5PA1</strain>
    </source>
</reference>
<dbReference type="InterPro" id="IPR027417">
    <property type="entry name" value="P-loop_NTPase"/>
</dbReference>
<dbReference type="SMART" id="SM00421">
    <property type="entry name" value="HTH_LUXR"/>
    <property type="match status" value="1"/>
</dbReference>
<dbReference type="InterPro" id="IPR011990">
    <property type="entry name" value="TPR-like_helical_dom_sf"/>
</dbReference>
<dbReference type="RefSeq" id="WP_205363467.1">
    <property type="nucleotide sequence ID" value="NZ_JADKYB010000029.1"/>
</dbReference>
<dbReference type="InterPro" id="IPR000792">
    <property type="entry name" value="Tscrpt_reg_LuxR_C"/>
</dbReference>
<evidence type="ECO:0000313" key="2">
    <source>
        <dbReference type="EMBL" id="MBM9509925.1"/>
    </source>
</evidence>
<accession>A0ABS2U2V2</accession>
<dbReference type="CDD" id="cd06170">
    <property type="entry name" value="LuxR_C_like"/>
    <property type="match status" value="1"/>
</dbReference>
<dbReference type="PROSITE" id="PS50043">
    <property type="entry name" value="HTH_LUXR_2"/>
    <property type="match status" value="1"/>
</dbReference>
<dbReference type="InterPro" id="IPR036388">
    <property type="entry name" value="WH-like_DNA-bd_sf"/>
</dbReference>
<evidence type="ECO:0000259" key="1">
    <source>
        <dbReference type="PROSITE" id="PS50043"/>
    </source>
</evidence>
<proteinExistence type="predicted"/>
<dbReference type="SUPFAM" id="SSF48452">
    <property type="entry name" value="TPR-like"/>
    <property type="match status" value="1"/>
</dbReference>
<dbReference type="Gene3D" id="3.40.50.300">
    <property type="entry name" value="P-loop containing nucleotide triphosphate hydrolases"/>
    <property type="match status" value="1"/>
</dbReference>
<evidence type="ECO:0000313" key="3">
    <source>
        <dbReference type="Proteomes" id="UP000749040"/>
    </source>
</evidence>
<organism evidence="2 3">
    <name type="scientific">Actinacidiphila acididurans</name>
    <dbReference type="NCBI Taxonomy" id="2784346"/>
    <lineage>
        <taxon>Bacteria</taxon>
        <taxon>Bacillati</taxon>
        <taxon>Actinomycetota</taxon>
        <taxon>Actinomycetes</taxon>
        <taxon>Kitasatosporales</taxon>
        <taxon>Streptomycetaceae</taxon>
        <taxon>Actinacidiphila</taxon>
    </lineage>
</organism>
<dbReference type="PANTHER" id="PTHR47691">
    <property type="entry name" value="REGULATOR-RELATED"/>
    <property type="match status" value="1"/>
</dbReference>
<dbReference type="EMBL" id="JADKYB010000029">
    <property type="protein sequence ID" value="MBM9509925.1"/>
    <property type="molecule type" value="Genomic_DNA"/>
</dbReference>
<dbReference type="InterPro" id="IPR016032">
    <property type="entry name" value="Sig_transdc_resp-reg_C-effctor"/>
</dbReference>
<dbReference type="PRINTS" id="PR00038">
    <property type="entry name" value="HTHLUXR"/>
</dbReference>
<gene>
    <name evidence="2" type="ORF">ITX44_36305</name>
</gene>
<dbReference type="PANTHER" id="PTHR47691:SF3">
    <property type="entry name" value="HTH-TYPE TRANSCRIPTIONAL REGULATOR RV0890C-RELATED"/>
    <property type="match status" value="1"/>
</dbReference>
<sequence length="762" mass="82468">MKVGTVVASANNATQLSSFIGREYDLVELRRILRNTRLLTLTGAPGVGKSRVAMELAKKEQRASHRGTVVIDFCAPEMAALEPAGMVEALTATVEEQVAPVLRRDAARTEEQLILLDNCERVLEVCGPSVVGLLFRFPGLRVVATSREPWRLSGEVVYRLSGLSLPSPDAGDPLDGCLRADAVRLFVDRCTAVNHEFALTEENAADVGAICSGLDGLPLALELAAQLCRALPVAEIRKRLPDRLTALNQGWRTADARHRSWQAALQWSYDELCPDEQRLFRRLSLLSGVCSAEAARTAYTDDPVLAETVPDLLIRLEAKSLITSAADGTEESPDFEVPASLRGFGQQKLAACGEEPAVLDRLTTWMTEWTDELRAISPPPRTALGRLARERHTIHRLLARLSATDDERQLSLSGALAAIDTLSNEDAGETLDIVRNALQVTKSTSARRGHALEGALSLACWHGHDRLALELVAEAVTVAGQDCDEDQRARVLLLAGIAKEMYADRDDAYADLRAALEAARRNGNAVLAAMCQGHLARHLLHRGHPGPAADLLAANLATIRAAAPPEQLSAVLLTAGALALARDDLADAEQLFHETLASGHGPGLYDGVLGLALCAARDNSFERALRLMASTENRPAAALRLFPDWRRQLEDTHDIATRILPKARAATALTSGRGLDLGQILLLARDAAVPDAATAEDDVLTAREWEVLRLVMEGLANSQIAHRMHLSVRTVETHVRSIRTALGLRSRAHMAAWAARRCTKAA</sequence>